<dbReference type="EMBL" id="BMKC01000001">
    <property type="protein sequence ID" value="GGA78205.1"/>
    <property type="molecule type" value="Genomic_DNA"/>
</dbReference>
<organism evidence="8 9">
    <name type="scientific">Arenimonas soli</name>
    <dbReference type="NCBI Taxonomy" id="2269504"/>
    <lineage>
        <taxon>Bacteria</taxon>
        <taxon>Pseudomonadati</taxon>
        <taxon>Pseudomonadota</taxon>
        <taxon>Gammaproteobacteria</taxon>
        <taxon>Lysobacterales</taxon>
        <taxon>Lysobacteraceae</taxon>
        <taxon>Arenimonas</taxon>
    </lineage>
</organism>
<proteinExistence type="predicted"/>
<evidence type="ECO:0000256" key="4">
    <source>
        <dbReference type="ARBA" id="ARBA00022764"/>
    </source>
</evidence>
<evidence type="ECO:0000256" key="3">
    <source>
        <dbReference type="ARBA" id="ARBA00022729"/>
    </source>
</evidence>
<dbReference type="Proteomes" id="UP000623419">
    <property type="component" value="Unassembled WGS sequence"/>
</dbReference>
<evidence type="ECO:0000256" key="5">
    <source>
        <dbReference type="ARBA" id="ARBA00022801"/>
    </source>
</evidence>
<keyword evidence="9" id="KW-1185">Reference proteome</keyword>
<dbReference type="RefSeq" id="WP_229668481.1">
    <property type="nucleotide sequence ID" value="NZ_BMKC01000001.1"/>
</dbReference>
<evidence type="ECO:0000313" key="9">
    <source>
        <dbReference type="Proteomes" id="UP000623419"/>
    </source>
</evidence>
<dbReference type="Gene3D" id="3.30.1380.10">
    <property type="match status" value="1"/>
</dbReference>
<keyword evidence="6" id="KW-0862">Zinc</keyword>
<accession>A0ABQ1HIQ6</accession>
<keyword evidence="5" id="KW-0378">Hydrolase</keyword>
<name>A0ABQ1HIQ6_9GAMM</name>
<keyword evidence="3" id="KW-0732">Signal</keyword>
<evidence type="ECO:0000256" key="2">
    <source>
        <dbReference type="ARBA" id="ARBA00022723"/>
    </source>
</evidence>
<comment type="caution">
    <text evidence="8">The sequence shown here is derived from an EMBL/GenBank/DDBJ whole genome shotgun (WGS) entry which is preliminary data.</text>
</comment>
<protein>
    <recommendedName>
        <fullName evidence="10">Replication initiation protein</fullName>
    </recommendedName>
</protein>
<gene>
    <name evidence="8" type="ORF">GCM10011521_15700</name>
</gene>
<keyword evidence="2" id="KW-0479">Metal-binding</keyword>
<keyword evidence="7" id="KW-0482">Metalloprotease</keyword>
<evidence type="ECO:0000256" key="1">
    <source>
        <dbReference type="ARBA" id="ARBA00022670"/>
    </source>
</evidence>
<evidence type="ECO:0000256" key="7">
    <source>
        <dbReference type="ARBA" id="ARBA00023049"/>
    </source>
</evidence>
<dbReference type="Pfam" id="PF03411">
    <property type="entry name" value="Peptidase_M74"/>
    <property type="match status" value="1"/>
</dbReference>
<evidence type="ECO:0000313" key="8">
    <source>
        <dbReference type="EMBL" id="GGA78205.1"/>
    </source>
</evidence>
<evidence type="ECO:0008006" key="10">
    <source>
        <dbReference type="Google" id="ProtNLM"/>
    </source>
</evidence>
<dbReference type="InterPro" id="IPR009045">
    <property type="entry name" value="Zn_M74/Hedgehog-like"/>
</dbReference>
<reference evidence="9" key="1">
    <citation type="journal article" date="2019" name="Int. J. Syst. Evol. Microbiol.">
        <title>The Global Catalogue of Microorganisms (GCM) 10K type strain sequencing project: providing services to taxonomists for standard genome sequencing and annotation.</title>
        <authorList>
            <consortium name="The Broad Institute Genomics Platform"/>
            <consortium name="The Broad Institute Genome Sequencing Center for Infectious Disease"/>
            <person name="Wu L."/>
            <person name="Ma J."/>
        </authorList>
    </citation>
    <scope>NUCLEOTIDE SEQUENCE [LARGE SCALE GENOMIC DNA]</scope>
    <source>
        <strain evidence="9">CGMCC 1.15905</strain>
    </source>
</reference>
<keyword evidence="4" id="KW-0574">Periplasm</keyword>
<dbReference type="InterPro" id="IPR005073">
    <property type="entry name" value="Peptidase_M74"/>
</dbReference>
<evidence type="ECO:0000256" key="6">
    <source>
        <dbReference type="ARBA" id="ARBA00022833"/>
    </source>
</evidence>
<sequence length="239" mass="26792">MSRGRKRLLLAAAVLLAWLAALRWGNEIAIALESDAASISHGTPANGWLEHGKRLPARGENFRAYSALGTLLGRNSVHGDVRAAVLDAYAALADSRPVTRYVYAETGWPSGGRFRPHRTHRNGMAVDFHVPVVDADGNSRWLPSHVLNKWGYGLEFDTEGRLDELLIDFEAIADHLLALEAAARRHDLRIESVIFDPPLHAKLFGTRNGQRLRDRVRFSQRSAWVRHDEHYHVVFATAR</sequence>
<keyword evidence="1" id="KW-0645">Protease</keyword>
<dbReference type="SUPFAM" id="SSF55166">
    <property type="entry name" value="Hedgehog/DD-peptidase"/>
    <property type="match status" value="1"/>
</dbReference>